<dbReference type="RefSeq" id="XP_068356306.1">
    <property type="nucleotide sequence ID" value="XM_068493340.1"/>
</dbReference>
<name>A0A1J4JWX4_9EUKA</name>
<evidence type="ECO:0000313" key="1">
    <source>
        <dbReference type="EMBL" id="OHT03170.1"/>
    </source>
</evidence>
<gene>
    <name evidence="1" type="ORF">TRFO_06852</name>
</gene>
<evidence type="ECO:0008006" key="3">
    <source>
        <dbReference type="Google" id="ProtNLM"/>
    </source>
</evidence>
<evidence type="ECO:0000313" key="2">
    <source>
        <dbReference type="Proteomes" id="UP000179807"/>
    </source>
</evidence>
<dbReference type="EMBL" id="MLAK01000838">
    <property type="protein sequence ID" value="OHT03170.1"/>
    <property type="molecule type" value="Genomic_DNA"/>
</dbReference>
<dbReference type="GeneID" id="94828044"/>
<dbReference type="OrthoDB" id="10646342at2759"/>
<keyword evidence="2" id="KW-1185">Reference proteome</keyword>
<proteinExistence type="predicted"/>
<organism evidence="1 2">
    <name type="scientific">Tritrichomonas foetus</name>
    <dbReference type="NCBI Taxonomy" id="1144522"/>
    <lineage>
        <taxon>Eukaryota</taxon>
        <taxon>Metamonada</taxon>
        <taxon>Parabasalia</taxon>
        <taxon>Tritrichomonadida</taxon>
        <taxon>Tritrichomonadidae</taxon>
        <taxon>Tritrichomonas</taxon>
    </lineage>
</organism>
<dbReference type="Proteomes" id="UP000179807">
    <property type="component" value="Unassembled WGS sequence"/>
</dbReference>
<reference evidence="1" key="1">
    <citation type="submission" date="2016-10" db="EMBL/GenBank/DDBJ databases">
        <authorList>
            <person name="Benchimol M."/>
            <person name="Almeida L.G."/>
            <person name="Vasconcelos A.T."/>
            <person name="Perreira-Neves A."/>
            <person name="Rosa I.A."/>
            <person name="Tasca T."/>
            <person name="Bogo M.R."/>
            <person name="de Souza W."/>
        </authorList>
    </citation>
    <scope>NUCLEOTIDE SEQUENCE [LARGE SCALE GENOMIC DNA]</scope>
    <source>
        <strain evidence="1">K</strain>
    </source>
</reference>
<dbReference type="AlphaFoldDB" id="A0A1J4JWX4"/>
<comment type="caution">
    <text evidence="1">The sequence shown here is derived from an EMBL/GenBank/DDBJ whole genome shotgun (WGS) entry which is preliminary data.</text>
</comment>
<accession>A0A1J4JWX4</accession>
<protein>
    <recommendedName>
        <fullName evidence="3">PCI domain-containing protein</fullName>
    </recommendedName>
</protein>
<sequence length="337" mass="39532">MQEKNHFAYITNDINEIKDFNDLKKLGAAFNEIKSVDRHQFDNLFSEQFLKSKKLPQIVAICMIVPLHFAPEQLYNLITRILGDITHIPNEYKTTLVMRFVESALTIGRGTELFNTGIIQTFQKDSPKFFTVPLLFLSASICAPLEIATIQFNDSPMLDIMAYYYSACNLILLHKFPEAEDQLLRAYALSKCYKKMKPAIVSKLNLTSFLNQSSFNCLMKKISLKDKPDENVLLIWEIDPQLFKITDQFYLKLENEIRKEHTRRVIFDYAKSTVQLNINLLRKECQNFYFEETLTILKESGELKFRIRDDVIKFIRINYQLRADKEQMTVEKLNFLK</sequence>
<dbReference type="VEuPathDB" id="TrichDB:TRFO_06852"/>